<proteinExistence type="predicted"/>
<evidence type="ECO:0000313" key="1">
    <source>
        <dbReference type="EMBL" id="SES66346.1"/>
    </source>
</evidence>
<accession>A0A1H9YC07</accession>
<organism evidence="1 2">
    <name type="scientific">Methanococcoides vulcani</name>
    <dbReference type="NCBI Taxonomy" id="1353158"/>
    <lineage>
        <taxon>Archaea</taxon>
        <taxon>Methanobacteriati</taxon>
        <taxon>Methanobacteriota</taxon>
        <taxon>Stenosarchaea group</taxon>
        <taxon>Methanomicrobia</taxon>
        <taxon>Methanosarcinales</taxon>
        <taxon>Methanosarcinaceae</taxon>
        <taxon>Methanococcoides</taxon>
    </lineage>
</organism>
<dbReference type="STRING" id="1353158.SAMN04488587_0417"/>
<evidence type="ECO:0000313" key="2">
    <source>
        <dbReference type="Proteomes" id="UP000243338"/>
    </source>
</evidence>
<keyword evidence="2" id="KW-1185">Reference proteome</keyword>
<name>A0A1H9YC07_9EURY</name>
<dbReference type="Proteomes" id="UP000243338">
    <property type="component" value="Unassembled WGS sequence"/>
</dbReference>
<dbReference type="AlphaFoldDB" id="A0A1H9YC07"/>
<gene>
    <name evidence="1" type="ORF">SAMN04488587_0417</name>
</gene>
<sequence length="34" mass="4299">MISRMKDRTAILDDEHKMRMYNFIEDIDNRRDRL</sequence>
<protein>
    <submittedName>
        <fullName evidence="1">Uncharacterized protein</fullName>
    </submittedName>
</protein>
<reference evidence="2" key="1">
    <citation type="submission" date="2016-10" db="EMBL/GenBank/DDBJ databases">
        <authorList>
            <person name="Varghese N."/>
            <person name="Submissions S."/>
        </authorList>
    </citation>
    <scope>NUCLEOTIDE SEQUENCE [LARGE SCALE GENOMIC DNA]</scope>
    <source>
        <strain evidence="2">SLH 33</strain>
    </source>
</reference>
<dbReference type="EMBL" id="FOHQ01000001">
    <property type="protein sequence ID" value="SES66346.1"/>
    <property type="molecule type" value="Genomic_DNA"/>
</dbReference>